<feature type="compositionally biased region" description="Basic and acidic residues" evidence="1">
    <location>
        <begin position="567"/>
        <end position="581"/>
    </location>
</feature>
<feature type="compositionally biased region" description="Basic and acidic residues" evidence="1">
    <location>
        <begin position="421"/>
        <end position="432"/>
    </location>
</feature>
<feature type="compositionally biased region" description="Low complexity" evidence="1">
    <location>
        <begin position="345"/>
        <end position="362"/>
    </location>
</feature>
<dbReference type="Proteomes" id="UP000799424">
    <property type="component" value="Unassembled WGS sequence"/>
</dbReference>
<feature type="region of interest" description="Disordered" evidence="1">
    <location>
        <begin position="1"/>
        <end position="54"/>
    </location>
</feature>
<feature type="compositionally biased region" description="Polar residues" evidence="1">
    <location>
        <begin position="519"/>
        <end position="531"/>
    </location>
</feature>
<reference evidence="2" key="1">
    <citation type="journal article" date="2020" name="Stud. Mycol.">
        <title>101 Dothideomycetes genomes: a test case for predicting lifestyles and emergence of pathogens.</title>
        <authorList>
            <person name="Haridas S."/>
            <person name="Albert R."/>
            <person name="Binder M."/>
            <person name="Bloem J."/>
            <person name="Labutti K."/>
            <person name="Salamov A."/>
            <person name="Andreopoulos B."/>
            <person name="Baker S."/>
            <person name="Barry K."/>
            <person name="Bills G."/>
            <person name="Bluhm B."/>
            <person name="Cannon C."/>
            <person name="Castanera R."/>
            <person name="Culley D."/>
            <person name="Daum C."/>
            <person name="Ezra D."/>
            <person name="Gonzalez J."/>
            <person name="Henrissat B."/>
            <person name="Kuo A."/>
            <person name="Liang C."/>
            <person name="Lipzen A."/>
            <person name="Lutzoni F."/>
            <person name="Magnuson J."/>
            <person name="Mondo S."/>
            <person name="Nolan M."/>
            <person name="Ohm R."/>
            <person name="Pangilinan J."/>
            <person name="Park H.-J."/>
            <person name="Ramirez L."/>
            <person name="Alfaro M."/>
            <person name="Sun H."/>
            <person name="Tritt A."/>
            <person name="Yoshinaga Y."/>
            <person name="Zwiers L.-H."/>
            <person name="Turgeon B."/>
            <person name="Goodwin S."/>
            <person name="Spatafora J."/>
            <person name="Crous P."/>
            <person name="Grigoriev I."/>
        </authorList>
    </citation>
    <scope>NUCLEOTIDE SEQUENCE</scope>
    <source>
        <strain evidence="2">CBS 113818</strain>
    </source>
</reference>
<feature type="compositionally biased region" description="Gly residues" evidence="1">
    <location>
        <begin position="184"/>
        <end position="197"/>
    </location>
</feature>
<keyword evidence="3" id="KW-1185">Reference proteome</keyword>
<feature type="compositionally biased region" description="Polar residues" evidence="1">
    <location>
        <begin position="206"/>
        <end position="236"/>
    </location>
</feature>
<name>A0A6A6ZX28_9PLEO</name>
<feature type="compositionally biased region" description="Pro residues" evidence="1">
    <location>
        <begin position="1"/>
        <end position="11"/>
    </location>
</feature>
<protein>
    <submittedName>
        <fullName evidence="2">Uncharacterized protein</fullName>
    </submittedName>
</protein>
<feature type="compositionally biased region" description="Basic residues" evidence="1">
    <location>
        <begin position="385"/>
        <end position="400"/>
    </location>
</feature>
<feature type="region of interest" description="Disordered" evidence="1">
    <location>
        <begin position="184"/>
        <end position="661"/>
    </location>
</feature>
<feature type="compositionally biased region" description="Low complexity" evidence="1">
    <location>
        <begin position="12"/>
        <end position="27"/>
    </location>
</feature>
<dbReference type="AlphaFoldDB" id="A0A6A6ZX28"/>
<evidence type="ECO:0000256" key="1">
    <source>
        <dbReference type="SAM" id="MobiDB-lite"/>
    </source>
</evidence>
<feature type="compositionally biased region" description="Basic and acidic residues" evidence="1">
    <location>
        <begin position="674"/>
        <end position="685"/>
    </location>
</feature>
<dbReference type="OrthoDB" id="3791063at2759"/>
<gene>
    <name evidence="2" type="ORF">CC86DRAFT_467287</name>
</gene>
<feature type="region of interest" description="Disordered" evidence="1">
    <location>
        <begin position="674"/>
        <end position="721"/>
    </location>
</feature>
<feature type="compositionally biased region" description="Basic residues" evidence="1">
    <location>
        <begin position="331"/>
        <end position="340"/>
    </location>
</feature>
<sequence length="721" mass="80290">MNQQMPNPPQGNFPNQPFQQPQNAGQQRPGANGPQKPVQGQQQMQNPSAKYNPPKLILFTLEKPRNVEGWDDVQPEQQRISNQDLQHELAKFRRNQGSAKRAFDEISSPSCRRLINDLVKEETEKLWEHNKSIQYTIVAVMNVSRWLDERKRRQELKRVQVILETEPSGFPDTQSVKPTAGVAGNVGNGGTGGGNAQGGQDMNKGIKQNVTGNQGQNMGQQPKNNTPQGNNMGQSQHFERPQGLQGGGPMHQGGAPPPPPPPPGGGGQHGGHLPPPPPMGGHQGGHPPPPPGVHHPHGNMMPNTFQGPIHMPAGGMRHGQPPIQVLDPRFSHHGKSKKNRRGESSSESGSEWESESGSSGSEPIRVRNVEHGTYGLVNKKDGRGRTKRSKGSKKSRRHRSQSQGVSRSRSHSKGPQRSSYRRRDSDSSDIRGRHSANSSGPNSPKLPPIHIHMGGNNSSGDERQHGHRKRREQRDSFHELPAGAYNKRKYDKKSSSHPMARSGSKDSKDSWQSWDRASDSSFATSSVNTGEDSIFDRPHGHRHSKSYTRAHHGSFTLPRAGYAGYDDPNRRDYIRTTRADDYPYSTSPPRGRDTYFKDPLTSTRPLPHRRATTQGYPPNPFDTLPRERIEGSAAYAYPADNRYPAPRQLRYSPETSPVRDRFKMDELADAVLDHIKKENQRERAPLRRHHTERGGAMEGDEWDEGRYQGRGRGYGGGYARY</sequence>
<feature type="compositionally biased region" description="Gly residues" evidence="1">
    <location>
        <begin position="708"/>
        <end position="721"/>
    </location>
</feature>
<feature type="compositionally biased region" description="Pro residues" evidence="1">
    <location>
        <begin position="255"/>
        <end position="264"/>
    </location>
</feature>
<evidence type="ECO:0000313" key="3">
    <source>
        <dbReference type="Proteomes" id="UP000799424"/>
    </source>
</evidence>
<feature type="compositionally biased region" description="Low complexity" evidence="1">
    <location>
        <begin position="34"/>
        <end position="47"/>
    </location>
</feature>
<organism evidence="2 3">
    <name type="scientific">Ophiobolus disseminans</name>
    <dbReference type="NCBI Taxonomy" id="1469910"/>
    <lineage>
        <taxon>Eukaryota</taxon>
        <taxon>Fungi</taxon>
        <taxon>Dikarya</taxon>
        <taxon>Ascomycota</taxon>
        <taxon>Pezizomycotina</taxon>
        <taxon>Dothideomycetes</taxon>
        <taxon>Pleosporomycetidae</taxon>
        <taxon>Pleosporales</taxon>
        <taxon>Pleosporineae</taxon>
        <taxon>Phaeosphaeriaceae</taxon>
        <taxon>Ophiobolus</taxon>
    </lineage>
</organism>
<evidence type="ECO:0000313" key="2">
    <source>
        <dbReference type="EMBL" id="KAF2825610.1"/>
    </source>
</evidence>
<dbReference type="EMBL" id="MU006227">
    <property type="protein sequence ID" value="KAF2825610.1"/>
    <property type="molecule type" value="Genomic_DNA"/>
</dbReference>
<proteinExistence type="predicted"/>
<accession>A0A6A6ZX28</accession>
<feature type="compositionally biased region" description="Basic residues" evidence="1">
    <location>
        <begin position="539"/>
        <end position="552"/>
    </location>
</feature>